<keyword evidence="3" id="KW-1185">Reference proteome</keyword>
<comment type="caution">
    <text evidence="2">The sequence shown here is derived from an EMBL/GenBank/DDBJ whole genome shotgun (WGS) entry which is preliminary data.</text>
</comment>
<feature type="compositionally biased region" description="Pro residues" evidence="1">
    <location>
        <begin position="247"/>
        <end position="259"/>
    </location>
</feature>
<evidence type="ECO:0000256" key="1">
    <source>
        <dbReference type="SAM" id="MobiDB-lite"/>
    </source>
</evidence>
<gene>
    <name evidence="2" type="ORF">B2J93_2597</name>
</gene>
<name>A0A218YV33_9HELO</name>
<feature type="region of interest" description="Disordered" evidence="1">
    <location>
        <begin position="102"/>
        <end position="126"/>
    </location>
</feature>
<protein>
    <submittedName>
        <fullName evidence="2">Uncharacterized protein</fullName>
    </submittedName>
</protein>
<dbReference type="AlphaFoldDB" id="A0A218YV33"/>
<organism evidence="2 3">
    <name type="scientific">Diplocarpon coronariae</name>
    <dbReference type="NCBI Taxonomy" id="2795749"/>
    <lineage>
        <taxon>Eukaryota</taxon>
        <taxon>Fungi</taxon>
        <taxon>Dikarya</taxon>
        <taxon>Ascomycota</taxon>
        <taxon>Pezizomycotina</taxon>
        <taxon>Leotiomycetes</taxon>
        <taxon>Helotiales</taxon>
        <taxon>Drepanopezizaceae</taxon>
        <taxon>Diplocarpon</taxon>
    </lineage>
</organism>
<feature type="region of interest" description="Disordered" evidence="1">
    <location>
        <begin position="247"/>
        <end position="269"/>
    </location>
</feature>
<evidence type="ECO:0000313" key="2">
    <source>
        <dbReference type="EMBL" id="OWO99552.1"/>
    </source>
</evidence>
<feature type="compositionally biased region" description="Polar residues" evidence="1">
    <location>
        <begin position="25"/>
        <end position="44"/>
    </location>
</feature>
<dbReference type="InParanoid" id="A0A218YV33"/>
<dbReference type="Proteomes" id="UP000242519">
    <property type="component" value="Unassembled WGS sequence"/>
</dbReference>
<reference evidence="2 3" key="1">
    <citation type="submission" date="2017-04" db="EMBL/GenBank/DDBJ databases">
        <title>Draft genome sequence of Marssonina coronaria NL1: causal agent of apple blotch.</title>
        <authorList>
            <person name="Cheng Q."/>
        </authorList>
    </citation>
    <scope>NUCLEOTIDE SEQUENCE [LARGE SCALE GENOMIC DNA]</scope>
    <source>
        <strain evidence="2 3">NL1</strain>
    </source>
</reference>
<dbReference type="EMBL" id="MZNU01000348">
    <property type="protein sequence ID" value="OWO99552.1"/>
    <property type="molecule type" value="Genomic_DNA"/>
</dbReference>
<accession>A0A218YV33</accession>
<feature type="region of interest" description="Disordered" evidence="1">
    <location>
        <begin position="1"/>
        <end position="54"/>
    </location>
</feature>
<proteinExistence type="predicted"/>
<sequence length="292" mass="31780">MAVLTPQQIPASDVGRMPIHPSLAQHHSSTTKHLATASELSRPSWENESHPGKMSCRLGIQSRRLRRGTWRRLAHPYHPKEVVVVAFVVPIGMLSGIHASLHRLPRTPPRDQTSGEPRAPNVKASPNCIGLLIAGPDPHRVEKSLAYPPESSANIASPSQDLETAIGTNVGFRCLDRPPNAIHLDKLALGRPRSLYNSIIPSNLPSDDSPTLSSAIYPLVLTAVALQFRDSRPHSFSQPVCLLLRPPAPPVDTEPPTAHPQPSIDSNDFLPLPPLIVPRSTQAAREWNCPVS</sequence>
<feature type="compositionally biased region" description="Polar residues" evidence="1">
    <location>
        <begin position="1"/>
        <end position="10"/>
    </location>
</feature>
<evidence type="ECO:0000313" key="3">
    <source>
        <dbReference type="Proteomes" id="UP000242519"/>
    </source>
</evidence>